<dbReference type="CDD" id="cd02947">
    <property type="entry name" value="TRX_family"/>
    <property type="match status" value="1"/>
</dbReference>
<keyword evidence="3" id="KW-0479">Metal-binding</keyword>
<dbReference type="AlphaFoldDB" id="A0A1Y0I1A1"/>
<dbReference type="NCBIfam" id="TIGR01068">
    <property type="entry name" value="thioredoxin"/>
    <property type="match status" value="1"/>
</dbReference>
<evidence type="ECO:0000256" key="5">
    <source>
        <dbReference type="ARBA" id="ARBA00023157"/>
    </source>
</evidence>
<dbReference type="EMBL" id="CP021425">
    <property type="protein sequence ID" value="ARU54222.1"/>
    <property type="molecule type" value="Genomic_DNA"/>
</dbReference>
<evidence type="ECO:0000256" key="3">
    <source>
        <dbReference type="ARBA" id="ARBA00022723"/>
    </source>
</evidence>
<dbReference type="GO" id="GO:0046872">
    <property type="term" value="F:metal ion binding"/>
    <property type="evidence" value="ECO:0007669"/>
    <property type="project" value="UniProtKB-KW"/>
</dbReference>
<dbReference type="GO" id="GO:0005829">
    <property type="term" value="C:cytosol"/>
    <property type="evidence" value="ECO:0007669"/>
    <property type="project" value="TreeGrafter"/>
</dbReference>
<dbReference type="Pfam" id="PF21352">
    <property type="entry name" value="Zn_ribbon_Thio2"/>
    <property type="match status" value="1"/>
</dbReference>
<keyword evidence="6" id="KW-0676">Redox-active center</keyword>
<keyword evidence="2" id="KW-0813">Transport</keyword>
<organism evidence="9 10">
    <name type="scientific">Oleiphilus messinensis</name>
    <dbReference type="NCBI Taxonomy" id="141451"/>
    <lineage>
        <taxon>Bacteria</taxon>
        <taxon>Pseudomonadati</taxon>
        <taxon>Pseudomonadota</taxon>
        <taxon>Gammaproteobacteria</taxon>
        <taxon>Oceanospirillales</taxon>
        <taxon>Oleiphilaceae</taxon>
        <taxon>Oleiphilus</taxon>
    </lineage>
</organism>
<dbReference type="PANTHER" id="PTHR45663">
    <property type="entry name" value="GEO12009P1"/>
    <property type="match status" value="1"/>
</dbReference>
<reference evidence="9 10" key="1">
    <citation type="submission" date="2017-05" db="EMBL/GenBank/DDBJ databases">
        <title>Genomic insights into alkan degradation activity of Oleiphilus messinensis.</title>
        <authorList>
            <person name="Kozyavkin S.A."/>
            <person name="Slesarev A.I."/>
            <person name="Golyshin P.N."/>
            <person name="Korzhenkov A."/>
            <person name="Golyshina O.N."/>
            <person name="Toshchakov S.V."/>
        </authorList>
    </citation>
    <scope>NUCLEOTIDE SEQUENCE [LARGE SCALE GENOMIC DNA]</scope>
    <source>
        <strain evidence="9 10">ME102</strain>
    </source>
</reference>
<dbReference type="Gene3D" id="3.40.30.10">
    <property type="entry name" value="Glutaredoxin"/>
    <property type="match status" value="1"/>
</dbReference>
<dbReference type="Gene3D" id="2.30.30.380">
    <property type="entry name" value="Zn-finger domain of Sec23/24"/>
    <property type="match status" value="1"/>
</dbReference>
<dbReference type="PROSITE" id="PS51352">
    <property type="entry name" value="THIOREDOXIN_2"/>
    <property type="match status" value="1"/>
</dbReference>
<protein>
    <recommendedName>
        <fullName evidence="7">Thioredoxin</fullName>
    </recommendedName>
</protein>
<evidence type="ECO:0000256" key="1">
    <source>
        <dbReference type="ARBA" id="ARBA00008987"/>
    </source>
</evidence>
<keyword evidence="10" id="KW-1185">Reference proteome</keyword>
<accession>A0A1Y0I1A1</accession>
<comment type="similarity">
    <text evidence="1">Belongs to the thioredoxin family.</text>
</comment>
<dbReference type="InterPro" id="IPR036249">
    <property type="entry name" value="Thioredoxin-like_sf"/>
</dbReference>
<evidence type="ECO:0000313" key="9">
    <source>
        <dbReference type="EMBL" id="ARU54222.1"/>
    </source>
</evidence>
<dbReference type="PANTHER" id="PTHR45663:SF40">
    <property type="entry name" value="THIOREDOXIN 2"/>
    <property type="match status" value="1"/>
</dbReference>
<dbReference type="FunFam" id="3.40.30.10:FF:000001">
    <property type="entry name" value="Thioredoxin"/>
    <property type="match status" value="1"/>
</dbReference>
<evidence type="ECO:0000256" key="6">
    <source>
        <dbReference type="ARBA" id="ARBA00023284"/>
    </source>
</evidence>
<dbReference type="InterPro" id="IPR049299">
    <property type="entry name" value="Thio2_N"/>
</dbReference>
<dbReference type="PROSITE" id="PS00194">
    <property type="entry name" value="THIOREDOXIN_1"/>
    <property type="match status" value="1"/>
</dbReference>
<dbReference type="Pfam" id="PF00085">
    <property type="entry name" value="Thioredoxin"/>
    <property type="match status" value="1"/>
</dbReference>
<keyword evidence="5" id="KW-1015">Disulfide bond</keyword>
<dbReference type="RefSeq" id="WP_087459449.1">
    <property type="nucleotide sequence ID" value="NZ_CP021425.1"/>
</dbReference>
<evidence type="ECO:0000256" key="2">
    <source>
        <dbReference type="ARBA" id="ARBA00022448"/>
    </source>
</evidence>
<name>A0A1Y0I1A1_9GAMM</name>
<dbReference type="OrthoDB" id="9790390at2"/>
<dbReference type="InterPro" id="IPR017937">
    <property type="entry name" value="Thioredoxin_CS"/>
</dbReference>
<evidence type="ECO:0000313" key="10">
    <source>
        <dbReference type="Proteomes" id="UP000196027"/>
    </source>
</evidence>
<evidence type="ECO:0000256" key="7">
    <source>
        <dbReference type="NCBIfam" id="TIGR01068"/>
    </source>
</evidence>
<dbReference type="NCBIfam" id="NF008229">
    <property type="entry name" value="PRK10996.1"/>
    <property type="match status" value="1"/>
</dbReference>
<dbReference type="InterPro" id="IPR005746">
    <property type="entry name" value="Thioredoxin"/>
</dbReference>
<feature type="domain" description="Thioredoxin" evidence="8">
    <location>
        <begin position="10"/>
        <end position="141"/>
    </location>
</feature>
<evidence type="ECO:0000259" key="8">
    <source>
        <dbReference type="PROSITE" id="PS51352"/>
    </source>
</evidence>
<evidence type="ECO:0000256" key="4">
    <source>
        <dbReference type="ARBA" id="ARBA00022982"/>
    </source>
</evidence>
<proteinExistence type="inferred from homology"/>
<dbReference type="Proteomes" id="UP000196027">
    <property type="component" value="Chromosome"/>
</dbReference>
<keyword evidence="4" id="KW-0249">Electron transport</keyword>
<dbReference type="PRINTS" id="PR00421">
    <property type="entry name" value="THIOREDOXIN"/>
</dbReference>
<gene>
    <name evidence="9" type="ORF">OLMES_0113</name>
</gene>
<dbReference type="KEGG" id="ome:OLMES_0113"/>
<dbReference type="SUPFAM" id="SSF52833">
    <property type="entry name" value="Thioredoxin-like"/>
    <property type="match status" value="1"/>
</dbReference>
<dbReference type="GO" id="GO:0015035">
    <property type="term" value="F:protein-disulfide reductase activity"/>
    <property type="evidence" value="ECO:0007669"/>
    <property type="project" value="UniProtKB-UniRule"/>
</dbReference>
<sequence length="141" mass="15596">MIQQVVCPHCLRTNRVPSERLGDQPNCGACKEKLISAKPLNLDNRAFNTVISRSDVPVVIDFWASWCGPCQAMAPEFDKAAAELTPRWIFAKVDTETEQAIAGQFAIRSIPTLIVFQAGREVKRMSGALNAPQLKQWLISG</sequence>
<dbReference type="InterPro" id="IPR013766">
    <property type="entry name" value="Thioredoxin_domain"/>
</dbReference>